<evidence type="ECO:0000313" key="2">
    <source>
        <dbReference type="EMBL" id="GIX69893.1"/>
    </source>
</evidence>
<gene>
    <name evidence="2" type="ORF">CEXT_759481</name>
</gene>
<feature type="compositionally biased region" description="Polar residues" evidence="1">
    <location>
        <begin position="19"/>
        <end position="28"/>
    </location>
</feature>
<dbReference type="EMBL" id="BPLR01019629">
    <property type="protein sequence ID" value="GIX69893.1"/>
    <property type="molecule type" value="Genomic_DNA"/>
</dbReference>
<feature type="compositionally biased region" description="Polar residues" evidence="1">
    <location>
        <begin position="1"/>
        <end position="11"/>
    </location>
</feature>
<feature type="region of interest" description="Disordered" evidence="1">
    <location>
        <begin position="1"/>
        <end position="39"/>
    </location>
</feature>
<feature type="non-terminal residue" evidence="2">
    <location>
        <position position="1"/>
    </location>
</feature>
<evidence type="ECO:0000313" key="3">
    <source>
        <dbReference type="Proteomes" id="UP001054945"/>
    </source>
</evidence>
<name>A0AAV4MC19_CAEEX</name>
<sequence>ARSPLPETQTPDSREWTNDRNPFITTQSNKREHRGRSSKKSLLKYLSLLLSARAHKYRHCLALEGWSKRFFTLRSGVSALYVCPLSTWLTPFHDVDVSSPNVLFFNNPI</sequence>
<keyword evidence="3" id="KW-1185">Reference proteome</keyword>
<reference evidence="2 3" key="1">
    <citation type="submission" date="2021-06" db="EMBL/GenBank/DDBJ databases">
        <title>Caerostris extrusa draft genome.</title>
        <authorList>
            <person name="Kono N."/>
            <person name="Arakawa K."/>
        </authorList>
    </citation>
    <scope>NUCLEOTIDE SEQUENCE [LARGE SCALE GENOMIC DNA]</scope>
</reference>
<evidence type="ECO:0000256" key="1">
    <source>
        <dbReference type="SAM" id="MobiDB-lite"/>
    </source>
</evidence>
<accession>A0AAV4MC19</accession>
<comment type="caution">
    <text evidence="2">The sequence shown here is derived from an EMBL/GenBank/DDBJ whole genome shotgun (WGS) entry which is preliminary data.</text>
</comment>
<proteinExistence type="predicted"/>
<organism evidence="2 3">
    <name type="scientific">Caerostris extrusa</name>
    <name type="common">Bark spider</name>
    <name type="synonym">Caerostris bankana</name>
    <dbReference type="NCBI Taxonomy" id="172846"/>
    <lineage>
        <taxon>Eukaryota</taxon>
        <taxon>Metazoa</taxon>
        <taxon>Ecdysozoa</taxon>
        <taxon>Arthropoda</taxon>
        <taxon>Chelicerata</taxon>
        <taxon>Arachnida</taxon>
        <taxon>Araneae</taxon>
        <taxon>Araneomorphae</taxon>
        <taxon>Entelegynae</taxon>
        <taxon>Araneoidea</taxon>
        <taxon>Araneidae</taxon>
        <taxon>Caerostris</taxon>
    </lineage>
</organism>
<protein>
    <submittedName>
        <fullName evidence="2">Uncharacterized protein</fullName>
    </submittedName>
</protein>
<dbReference type="AlphaFoldDB" id="A0AAV4MC19"/>
<dbReference type="Proteomes" id="UP001054945">
    <property type="component" value="Unassembled WGS sequence"/>
</dbReference>